<dbReference type="InterPro" id="IPR013325">
    <property type="entry name" value="RNA_pol_sigma_r2"/>
</dbReference>
<dbReference type="SUPFAM" id="SSF88659">
    <property type="entry name" value="Sigma3 and sigma4 domains of RNA polymerase sigma factors"/>
    <property type="match status" value="1"/>
</dbReference>
<feature type="domain" description="RNA polymerase sigma-70 region 2" evidence="5">
    <location>
        <begin position="10"/>
        <end position="67"/>
    </location>
</feature>
<sequence length="186" mass="21324">MRQVLFEELHRQEEGRLKRFFTRRLRNQDDALDATQETFARWLGLSPKTRIENPQAYLFKIANSVACRNGARLQADRQMMTTEHELDQFAEDAPCQERIVAAREYLMIMARAIESLPARCQEVFIFSRLHGLANGDIAQRLGISRNMVEKHIMRALITCRAVRAKLAVEEPDTALLSGPVDGRAAR</sequence>
<accession>A0A8I1SLB0</accession>
<dbReference type="InterPro" id="IPR014284">
    <property type="entry name" value="RNA_pol_sigma-70_dom"/>
</dbReference>
<name>A0A8I1SLB0_9PROT</name>
<dbReference type="InterPro" id="IPR013324">
    <property type="entry name" value="RNA_pol_sigma_r3/r4-like"/>
</dbReference>
<comment type="caution">
    <text evidence="7">The sequence shown here is derived from an EMBL/GenBank/DDBJ whole genome shotgun (WGS) entry which is preliminary data.</text>
</comment>
<dbReference type="Gene3D" id="1.10.10.10">
    <property type="entry name" value="Winged helix-like DNA-binding domain superfamily/Winged helix DNA-binding domain"/>
    <property type="match status" value="1"/>
</dbReference>
<comment type="similarity">
    <text evidence="1">Belongs to the sigma-70 factor family. ECF subfamily.</text>
</comment>
<evidence type="ECO:0000256" key="3">
    <source>
        <dbReference type="ARBA" id="ARBA00023082"/>
    </source>
</evidence>
<gene>
    <name evidence="7" type="ORF">JF547_19915</name>
</gene>
<dbReference type="EMBL" id="JAEKJW010000004">
    <property type="protein sequence ID" value="MBN8198743.1"/>
    <property type="molecule type" value="Genomic_DNA"/>
</dbReference>
<evidence type="ECO:0000256" key="4">
    <source>
        <dbReference type="ARBA" id="ARBA00023163"/>
    </source>
</evidence>
<proteinExistence type="inferred from homology"/>
<dbReference type="Pfam" id="PF08281">
    <property type="entry name" value="Sigma70_r4_2"/>
    <property type="match status" value="1"/>
</dbReference>
<dbReference type="Gene3D" id="1.10.1740.10">
    <property type="match status" value="1"/>
</dbReference>
<dbReference type="NCBIfam" id="TIGR02937">
    <property type="entry name" value="sigma70-ECF"/>
    <property type="match status" value="1"/>
</dbReference>
<dbReference type="Proteomes" id="UP000664405">
    <property type="component" value="Unassembled WGS sequence"/>
</dbReference>
<dbReference type="GO" id="GO:0016987">
    <property type="term" value="F:sigma factor activity"/>
    <property type="evidence" value="ECO:0007669"/>
    <property type="project" value="UniProtKB-KW"/>
</dbReference>
<dbReference type="AlphaFoldDB" id="A0A8I1SLB0"/>
<feature type="domain" description="RNA polymerase sigma factor 70 region 4 type 2" evidence="6">
    <location>
        <begin position="107"/>
        <end position="159"/>
    </location>
</feature>
<evidence type="ECO:0000313" key="7">
    <source>
        <dbReference type="EMBL" id="MBN8198743.1"/>
    </source>
</evidence>
<dbReference type="PANTHER" id="PTHR43133">
    <property type="entry name" value="RNA POLYMERASE ECF-TYPE SIGMA FACTO"/>
    <property type="match status" value="1"/>
</dbReference>
<dbReference type="InterPro" id="IPR013249">
    <property type="entry name" value="RNA_pol_sigma70_r4_t2"/>
</dbReference>
<evidence type="ECO:0000259" key="5">
    <source>
        <dbReference type="Pfam" id="PF04542"/>
    </source>
</evidence>
<evidence type="ECO:0000313" key="8">
    <source>
        <dbReference type="Proteomes" id="UP000664405"/>
    </source>
</evidence>
<evidence type="ECO:0000256" key="1">
    <source>
        <dbReference type="ARBA" id="ARBA00010641"/>
    </source>
</evidence>
<reference evidence="7" key="1">
    <citation type="submission" date="2020-12" db="EMBL/GenBank/DDBJ databases">
        <title>Oil enriched cultivation method for isolating marine PHA-producing bacteria.</title>
        <authorList>
            <person name="Zheng W."/>
            <person name="Yu S."/>
            <person name="Huang Y."/>
        </authorList>
    </citation>
    <scope>NUCLEOTIDE SEQUENCE</scope>
    <source>
        <strain evidence="7">SY-2-3</strain>
    </source>
</reference>
<evidence type="ECO:0000256" key="2">
    <source>
        <dbReference type="ARBA" id="ARBA00023015"/>
    </source>
</evidence>
<dbReference type="RefSeq" id="WP_206928442.1">
    <property type="nucleotide sequence ID" value="NZ_JAEKJW010000004.1"/>
</dbReference>
<keyword evidence="4" id="KW-0804">Transcription</keyword>
<dbReference type="GO" id="GO:0003677">
    <property type="term" value="F:DNA binding"/>
    <property type="evidence" value="ECO:0007669"/>
    <property type="project" value="InterPro"/>
</dbReference>
<dbReference type="InterPro" id="IPR007627">
    <property type="entry name" value="RNA_pol_sigma70_r2"/>
</dbReference>
<dbReference type="Pfam" id="PF04542">
    <property type="entry name" value="Sigma70_r2"/>
    <property type="match status" value="1"/>
</dbReference>
<dbReference type="GO" id="GO:0006352">
    <property type="term" value="P:DNA-templated transcription initiation"/>
    <property type="evidence" value="ECO:0007669"/>
    <property type="project" value="InterPro"/>
</dbReference>
<dbReference type="PANTHER" id="PTHR43133:SF63">
    <property type="entry name" value="RNA POLYMERASE SIGMA FACTOR FECI-RELATED"/>
    <property type="match status" value="1"/>
</dbReference>
<organism evidence="7 8">
    <name type="scientific">Thalassospira povalilytica</name>
    <dbReference type="NCBI Taxonomy" id="732237"/>
    <lineage>
        <taxon>Bacteria</taxon>
        <taxon>Pseudomonadati</taxon>
        <taxon>Pseudomonadota</taxon>
        <taxon>Alphaproteobacteria</taxon>
        <taxon>Rhodospirillales</taxon>
        <taxon>Thalassospiraceae</taxon>
        <taxon>Thalassospira</taxon>
    </lineage>
</organism>
<keyword evidence="2" id="KW-0805">Transcription regulation</keyword>
<dbReference type="SUPFAM" id="SSF88946">
    <property type="entry name" value="Sigma2 domain of RNA polymerase sigma factors"/>
    <property type="match status" value="1"/>
</dbReference>
<evidence type="ECO:0000259" key="6">
    <source>
        <dbReference type="Pfam" id="PF08281"/>
    </source>
</evidence>
<keyword evidence="3" id="KW-0731">Sigma factor</keyword>
<protein>
    <submittedName>
        <fullName evidence="7">Sigma-70 family RNA polymerase sigma factor</fullName>
    </submittedName>
</protein>
<dbReference type="InterPro" id="IPR036388">
    <property type="entry name" value="WH-like_DNA-bd_sf"/>
</dbReference>
<dbReference type="InterPro" id="IPR039425">
    <property type="entry name" value="RNA_pol_sigma-70-like"/>
</dbReference>